<keyword evidence="6 7" id="KW-0472">Membrane</keyword>
<comment type="similarity">
    <text evidence="7">Belongs to the binding-protein-dependent transport system permease family.</text>
</comment>
<dbReference type="PANTHER" id="PTHR43744:SF12">
    <property type="entry name" value="ABC TRANSPORTER PERMEASE PROTEIN MG189-RELATED"/>
    <property type="match status" value="1"/>
</dbReference>
<sequence>MSAPGGGARRTTAARRGLGSGVTWALVVVLAATFIGPLTWMGLTSLKSYGEATSSPPTLWPAEIDLSAYERLLSLDGQYPVLRWFLNSLLASSLHTVLVLAVASTAAFALARMRFRGRGLIFGVIVSTLFLPAFVFLMPNYLTIDALGWIDSVWALVVPGAAGAFGVFFLRQFFVGLPVELEEAAALDGANQWGVFTRVVLPNTRPALATLAVLAFLGNWNDYIWPVYVLFSPERLTLPAGLKLLQGAYVTDFPSIMAGAVVASVPVIVLFVLTQRFIIEGVARSGLKG</sequence>
<dbReference type="AlphaFoldDB" id="A0A919PCY9"/>
<keyword evidence="3" id="KW-1003">Cell membrane</keyword>
<evidence type="ECO:0000256" key="6">
    <source>
        <dbReference type="ARBA" id="ARBA00023136"/>
    </source>
</evidence>
<evidence type="ECO:0000313" key="10">
    <source>
        <dbReference type="Proteomes" id="UP000642125"/>
    </source>
</evidence>
<dbReference type="PROSITE" id="PS50928">
    <property type="entry name" value="ABC_TM1"/>
    <property type="match status" value="1"/>
</dbReference>
<dbReference type="Gene3D" id="1.10.3720.10">
    <property type="entry name" value="MetI-like"/>
    <property type="match status" value="1"/>
</dbReference>
<protein>
    <submittedName>
        <fullName evidence="9">ABC transporter permease</fullName>
    </submittedName>
</protein>
<name>A0A919PCY9_9CELL</name>
<feature type="transmembrane region" description="Helical" evidence="7">
    <location>
        <begin position="208"/>
        <end position="233"/>
    </location>
</feature>
<dbReference type="EMBL" id="BONO01000022">
    <property type="protein sequence ID" value="GIG37396.1"/>
    <property type="molecule type" value="Genomic_DNA"/>
</dbReference>
<evidence type="ECO:0000256" key="1">
    <source>
        <dbReference type="ARBA" id="ARBA00004651"/>
    </source>
</evidence>
<evidence type="ECO:0000256" key="3">
    <source>
        <dbReference type="ARBA" id="ARBA00022475"/>
    </source>
</evidence>
<gene>
    <name evidence="9" type="ORF">Cpa01nite_27770</name>
</gene>
<keyword evidence="4 7" id="KW-0812">Transmembrane</keyword>
<feature type="transmembrane region" description="Helical" evidence="7">
    <location>
        <begin position="120"/>
        <end position="141"/>
    </location>
</feature>
<evidence type="ECO:0000259" key="8">
    <source>
        <dbReference type="PROSITE" id="PS50928"/>
    </source>
</evidence>
<feature type="transmembrane region" description="Helical" evidence="7">
    <location>
        <begin position="153"/>
        <end position="170"/>
    </location>
</feature>
<feature type="transmembrane region" description="Helical" evidence="7">
    <location>
        <begin position="253"/>
        <end position="274"/>
    </location>
</feature>
<evidence type="ECO:0000256" key="4">
    <source>
        <dbReference type="ARBA" id="ARBA00022692"/>
    </source>
</evidence>
<organism evidence="9 10">
    <name type="scientific">Cellulomonas pakistanensis</name>
    <dbReference type="NCBI Taxonomy" id="992287"/>
    <lineage>
        <taxon>Bacteria</taxon>
        <taxon>Bacillati</taxon>
        <taxon>Actinomycetota</taxon>
        <taxon>Actinomycetes</taxon>
        <taxon>Micrococcales</taxon>
        <taxon>Cellulomonadaceae</taxon>
        <taxon>Cellulomonas</taxon>
    </lineage>
</organism>
<evidence type="ECO:0000256" key="2">
    <source>
        <dbReference type="ARBA" id="ARBA00022448"/>
    </source>
</evidence>
<dbReference type="GO" id="GO:0005886">
    <property type="term" value="C:plasma membrane"/>
    <property type="evidence" value="ECO:0007669"/>
    <property type="project" value="UniProtKB-SubCell"/>
</dbReference>
<dbReference type="RefSeq" id="WP_239068786.1">
    <property type="nucleotide sequence ID" value="NZ_BONO01000022.1"/>
</dbReference>
<comment type="caution">
    <text evidence="9">The sequence shown here is derived from an EMBL/GenBank/DDBJ whole genome shotgun (WGS) entry which is preliminary data.</text>
</comment>
<proteinExistence type="inferred from homology"/>
<dbReference type="PANTHER" id="PTHR43744">
    <property type="entry name" value="ABC TRANSPORTER PERMEASE PROTEIN MG189-RELATED-RELATED"/>
    <property type="match status" value="1"/>
</dbReference>
<dbReference type="Proteomes" id="UP000642125">
    <property type="component" value="Unassembled WGS sequence"/>
</dbReference>
<evidence type="ECO:0000256" key="7">
    <source>
        <dbReference type="RuleBase" id="RU363032"/>
    </source>
</evidence>
<comment type="subcellular location">
    <subcellularLocation>
        <location evidence="1 7">Cell membrane</location>
        <topology evidence="1 7">Multi-pass membrane protein</topology>
    </subcellularLocation>
</comment>
<keyword evidence="2 7" id="KW-0813">Transport</keyword>
<feature type="transmembrane region" description="Helical" evidence="7">
    <location>
        <begin position="84"/>
        <end position="108"/>
    </location>
</feature>
<dbReference type="SUPFAM" id="SSF161098">
    <property type="entry name" value="MetI-like"/>
    <property type="match status" value="1"/>
</dbReference>
<reference evidence="9" key="1">
    <citation type="submission" date="2021-01" db="EMBL/GenBank/DDBJ databases">
        <title>Whole genome shotgun sequence of Cellulomonas pakistanensis NBRC 110800.</title>
        <authorList>
            <person name="Komaki H."/>
            <person name="Tamura T."/>
        </authorList>
    </citation>
    <scope>NUCLEOTIDE SEQUENCE</scope>
    <source>
        <strain evidence="9">NBRC 110800</strain>
    </source>
</reference>
<dbReference type="Pfam" id="PF00528">
    <property type="entry name" value="BPD_transp_1"/>
    <property type="match status" value="1"/>
</dbReference>
<dbReference type="CDD" id="cd06261">
    <property type="entry name" value="TM_PBP2"/>
    <property type="match status" value="1"/>
</dbReference>
<keyword evidence="5 7" id="KW-1133">Transmembrane helix</keyword>
<dbReference type="GO" id="GO:0055085">
    <property type="term" value="P:transmembrane transport"/>
    <property type="evidence" value="ECO:0007669"/>
    <property type="project" value="InterPro"/>
</dbReference>
<evidence type="ECO:0000313" key="9">
    <source>
        <dbReference type="EMBL" id="GIG37396.1"/>
    </source>
</evidence>
<evidence type="ECO:0000256" key="5">
    <source>
        <dbReference type="ARBA" id="ARBA00022989"/>
    </source>
</evidence>
<accession>A0A919PCY9</accession>
<dbReference type="InterPro" id="IPR000515">
    <property type="entry name" value="MetI-like"/>
</dbReference>
<dbReference type="InterPro" id="IPR035906">
    <property type="entry name" value="MetI-like_sf"/>
</dbReference>
<keyword evidence="10" id="KW-1185">Reference proteome</keyword>
<feature type="transmembrane region" description="Helical" evidence="7">
    <location>
        <begin position="21"/>
        <end position="40"/>
    </location>
</feature>
<feature type="domain" description="ABC transmembrane type-1" evidence="8">
    <location>
        <begin position="85"/>
        <end position="274"/>
    </location>
</feature>